<evidence type="ECO:0000313" key="3">
    <source>
        <dbReference type="Proteomes" id="UP000045706"/>
    </source>
</evidence>
<dbReference type="EMBL" id="CVQI01000554">
    <property type="protein sequence ID" value="CRJ98026.1"/>
    <property type="molecule type" value="Genomic_DNA"/>
</dbReference>
<proteinExistence type="predicted"/>
<gene>
    <name evidence="2" type="ORF">BN1723_020846</name>
</gene>
<feature type="non-terminal residue" evidence="2">
    <location>
        <position position="1"/>
    </location>
</feature>
<feature type="non-terminal residue" evidence="2">
    <location>
        <position position="87"/>
    </location>
</feature>
<evidence type="ECO:0000256" key="1">
    <source>
        <dbReference type="SAM" id="MobiDB-lite"/>
    </source>
</evidence>
<organism evidence="2 3">
    <name type="scientific">Verticillium longisporum</name>
    <name type="common">Verticillium dahliae var. longisporum</name>
    <dbReference type="NCBI Taxonomy" id="100787"/>
    <lineage>
        <taxon>Eukaryota</taxon>
        <taxon>Fungi</taxon>
        <taxon>Dikarya</taxon>
        <taxon>Ascomycota</taxon>
        <taxon>Pezizomycotina</taxon>
        <taxon>Sordariomycetes</taxon>
        <taxon>Hypocreomycetidae</taxon>
        <taxon>Glomerellales</taxon>
        <taxon>Plectosphaerellaceae</taxon>
        <taxon>Verticillium</taxon>
    </lineage>
</organism>
<feature type="compositionally biased region" description="Basic and acidic residues" evidence="1">
    <location>
        <begin position="73"/>
        <end position="87"/>
    </location>
</feature>
<evidence type="ECO:0000313" key="2">
    <source>
        <dbReference type="EMBL" id="CRJ98026.1"/>
    </source>
</evidence>
<feature type="region of interest" description="Disordered" evidence="1">
    <location>
        <begin position="1"/>
        <end position="87"/>
    </location>
</feature>
<protein>
    <submittedName>
        <fullName evidence="2">Uncharacterized protein</fullName>
    </submittedName>
</protein>
<sequence length="87" mass="9512">GRPLADGAHGLRPRLSRERRPEDLPERRDAQHAVRPADPAPDGLDAERVVVHPRAQVPQPATPAARRSTRVADAPDGRRRVPAEAPE</sequence>
<dbReference type="Proteomes" id="UP000045706">
    <property type="component" value="Unassembled WGS sequence"/>
</dbReference>
<name>A0A0G4KHQ7_VERLO</name>
<feature type="compositionally biased region" description="Basic and acidic residues" evidence="1">
    <location>
        <begin position="15"/>
        <end position="32"/>
    </location>
</feature>
<dbReference type="AlphaFoldDB" id="A0A0G4KHQ7"/>
<accession>A0A0G4KHQ7</accession>
<reference evidence="3" key="1">
    <citation type="submission" date="2015-05" db="EMBL/GenBank/DDBJ databases">
        <authorList>
            <person name="Fogelqvist Johan"/>
        </authorList>
    </citation>
    <scope>NUCLEOTIDE SEQUENCE [LARGE SCALE GENOMIC DNA]</scope>
</reference>